<reference evidence="1 2" key="1">
    <citation type="submission" date="2024-08" db="EMBL/GenBank/DDBJ databases">
        <authorList>
            <person name="Paterson S."/>
        </authorList>
    </citation>
    <scope>NUCLEOTIDE SEQUENCE [LARGE SCALE GENOMIC DNA]</scope>
</reference>
<dbReference type="Proteomes" id="UP001189180">
    <property type="component" value="Unassembled WGS sequence"/>
</dbReference>
<evidence type="ECO:0000313" key="1">
    <source>
        <dbReference type="EMBL" id="CAM0512673.1"/>
    </source>
</evidence>
<gene>
    <name evidence="1" type="ORF">FHB240107_LOCUS11911</name>
</gene>
<dbReference type="AlphaFoldDB" id="A0ABC9HIK0"/>
<organism evidence="1 2">
    <name type="scientific">Fasciola hepatica</name>
    <name type="common">Liver fluke</name>
    <dbReference type="NCBI Taxonomy" id="6192"/>
    <lineage>
        <taxon>Eukaryota</taxon>
        <taxon>Metazoa</taxon>
        <taxon>Spiralia</taxon>
        <taxon>Lophotrochozoa</taxon>
        <taxon>Platyhelminthes</taxon>
        <taxon>Trematoda</taxon>
        <taxon>Digenea</taxon>
        <taxon>Plagiorchiida</taxon>
        <taxon>Echinostomata</taxon>
        <taxon>Echinostomatoidea</taxon>
        <taxon>Fasciolidae</taxon>
        <taxon>Fasciola</taxon>
    </lineage>
</organism>
<name>A0ABC9HIK0_FASHE</name>
<sequence>MITSVTINSLITFPYADFLRDGIITDSNNSVGTKSIPEQTHTVFSEIERLQDHAGPYLDDMGRYLRRTVFTVSQTLIMLWWSDSQPAGLHTILPSPEFCHRWFAFASWSNQLSGTLTCNFVRNVRILKKYPLMLHGNNDALRSDIERPAVLRQIQEVLKLILELESHCMQDETLRKLYGTSDPLADIVMADITEITYYMIEKIRMNIRQVKERSNRGKLFDALSSFKTPFLFKQSKKMSTQTVGRNVKIYATLV</sequence>
<protein>
    <recommendedName>
        <fullName evidence="3">NR LBD domain-containing protein</fullName>
    </recommendedName>
</protein>
<proteinExistence type="predicted"/>
<comment type="caution">
    <text evidence="1">The sequence shown here is derived from an EMBL/GenBank/DDBJ whole genome shotgun (WGS) entry which is preliminary data.</text>
</comment>
<evidence type="ECO:0008006" key="3">
    <source>
        <dbReference type="Google" id="ProtNLM"/>
    </source>
</evidence>
<dbReference type="EMBL" id="CANUEZ050000232">
    <property type="protein sequence ID" value="CAM0512673.1"/>
    <property type="molecule type" value="Genomic_DNA"/>
</dbReference>
<keyword evidence="2" id="KW-1185">Reference proteome</keyword>
<accession>A0ABC9HIK0</accession>
<evidence type="ECO:0000313" key="2">
    <source>
        <dbReference type="Proteomes" id="UP001189180"/>
    </source>
</evidence>